<dbReference type="UniPathway" id="UPA00908">
    <property type="reaction ID" value="UER00884"/>
</dbReference>
<organism evidence="3 4">
    <name type="scientific">Companilactobacillus mishanensis</name>
    <dbReference type="NCBI Taxonomy" id="2486008"/>
    <lineage>
        <taxon>Bacteria</taxon>
        <taxon>Bacillati</taxon>
        <taxon>Bacillota</taxon>
        <taxon>Bacilli</taxon>
        <taxon>Lactobacillales</taxon>
        <taxon>Lactobacillaceae</taxon>
        <taxon>Companilactobacillus</taxon>
    </lineage>
</organism>
<dbReference type="GO" id="GO:0015970">
    <property type="term" value="P:guanosine tetraphosphate biosynthetic process"/>
    <property type="evidence" value="ECO:0007669"/>
    <property type="project" value="UniProtKB-UniPathway"/>
</dbReference>
<dbReference type="InterPro" id="IPR052366">
    <property type="entry name" value="GTP_Pyrophosphokinase"/>
</dbReference>
<dbReference type="RefSeq" id="WP_153383204.1">
    <property type="nucleotide sequence ID" value="NZ_VDFM01000007.1"/>
</dbReference>
<dbReference type="Gene3D" id="1.10.287.860">
    <property type="entry name" value="Nucleotidyltransferase"/>
    <property type="match status" value="1"/>
</dbReference>
<protein>
    <submittedName>
        <fullName evidence="3">GTP pyrophosphokinase family protein</fullName>
    </submittedName>
</protein>
<dbReference type="CDD" id="cd05399">
    <property type="entry name" value="NT_Rel-Spo_like"/>
    <property type="match status" value="1"/>
</dbReference>
<keyword evidence="3" id="KW-0418">Kinase</keyword>
<evidence type="ECO:0000256" key="1">
    <source>
        <dbReference type="ARBA" id="ARBA00004976"/>
    </source>
</evidence>
<comment type="caution">
    <text evidence="3">The sequence shown here is derived from an EMBL/GenBank/DDBJ whole genome shotgun (WGS) entry which is preliminary data.</text>
</comment>
<sequence>MILERENVININDIKRQMSQLTDDRRDGEEISKFVSYYQLCRAAVGEFGTKLENLDSDYQVRHNHNPIHHIEVRMKDVGSLIGKLERKGLEPTIDSVPGNIFDVGGLRVITNYLDDVYTVEKNLLAQTDVKLIKRKNYIKNPKPSGYRSLHLVVSVPVFQSDSVQVTPVEIQIRTVGMDMWGSLEHKLRYKTDVDEDKVAKYSEELQGYSDEINHIETNMQKIFHDL</sequence>
<evidence type="ECO:0000313" key="4">
    <source>
        <dbReference type="Proteomes" id="UP000380386"/>
    </source>
</evidence>
<evidence type="ECO:0000259" key="2">
    <source>
        <dbReference type="SMART" id="SM00954"/>
    </source>
</evidence>
<dbReference type="InterPro" id="IPR007685">
    <property type="entry name" value="RelA_SpoT"/>
</dbReference>
<evidence type="ECO:0000313" key="3">
    <source>
        <dbReference type="EMBL" id="MQS52685.1"/>
    </source>
</evidence>
<dbReference type="AlphaFoldDB" id="A0A5P0ZI60"/>
<dbReference type="SMART" id="SM00954">
    <property type="entry name" value="RelA_SpoT"/>
    <property type="match status" value="1"/>
</dbReference>
<feature type="domain" description="RelA/SpoT" evidence="2">
    <location>
        <begin position="73"/>
        <end position="196"/>
    </location>
</feature>
<comment type="pathway">
    <text evidence="1">Purine metabolism; ppGpp biosynthesis; ppGpp from GTP: step 1/2.</text>
</comment>
<dbReference type="SUPFAM" id="SSF81301">
    <property type="entry name" value="Nucleotidyltransferase"/>
    <property type="match status" value="1"/>
</dbReference>
<dbReference type="Proteomes" id="UP000380386">
    <property type="component" value="Unassembled WGS sequence"/>
</dbReference>
<accession>A0A5P0ZI60</accession>
<dbReference type="EMBL" id="VDFM01000007">
    <property type="protein sequence ID" value="MQS52685.1"/>
    <property type="molecule type" value="Genomic_DNA"/>
</dbReference>
<name>A0A5P0ZI60_9LACO</name>
<dbReference type="PANTHER" id="PTHR47837:SF2">
    <property type="entry name" value="GTP PYROPHOSPHOKINASE YWAC"/>
    <property type="match status" value="1"/>
</dbReference>
<dbReference type="Gene3D" id="3.30.460.10">
    <property type="entry name" value="Beta Polymerase, domain 2"/>
    <property type="match status" value="1"/>
</dbReference>
<keyword evidence="3" id="KW-0808">Transferase</keyword>
<dbReference type="OrthoDB" id="9789634at2"/>
<dbReference type="InterPro" id="IPR043519">
    <property type="entry name" value="NT_sf"/>
</dbReference>
<dbReference type="GO" id="GO:0016301">
    <property type="term" value="F:kinase activity"/>
    <property type="evidence" value="ECO:0007669"/>
    <property type="project" value="UniProtKB-KW"/>
</dbReference>
<gene>
    <name evidence="3" type="ORF">FHL02_06585</name>
</gene>
<dbReference type="Pfam" id="PF04607">
    <property type="entry name" value="RelA_SpoT"/>
    <property type="match status" value="1"/>
</dbReference>
<reference evidence="3 4" key="1">
    <citation type="journal article" date="2019" name="Syst. Appl. Microbiol.">
        <title>Polyphasic characterization of two novel Lactobacillus spp. isolated from blown salami packages: Description of Lactobacillus halodurans sp. nov. and Lactobacillus salsicarnum sp. nov.</title>
        <authorList>
            <person name="Schuster J.A."/>
            <person name="Klingl A."/>
            <person name="Vogel R.F."/>
            <person name="Ehrmann M.A."/>
        </authorList>
    </citation>
    <scope>NUCLEOTIDE SEQUENCE [LARGE SCALE GENOMIC DNA]</scope>
    <source>
        <strain evidence="3 4">TMW 1.2118</strain>
    </source>
</reference>
<dbReference type="PANTHER" id="PTHR47837">
    <property type="entry name" value="GTP PYROPHOSPHOKINASE YJBM"/>
    <property type="match status" value="1"/>
</dbReference>
<proteinExistence type="predicted"/>